<gene>
    <name evidence="15" type="ORF">B0J11DRAFT_490683</name>
</gene>
<protein>
    <submittedName>
        <fullName evidence="15">Non-repetitive/WGA-negative nucleoporin C-terminal-domain-containing protein</fullName>
    </submittedName>
</protein>
<feature type="domain" description="Nucleoporin Nup133/Nup155-like N-terminal" evidence="14">
    <location>
        <begin position="93"/>
        <end position="543"/>
    </location>
</feature>
<dbReference type="InterPro" id="IPR042538">
    <property type="entry name" value="Nucleoporin_Nup155_C_3"/>
</dbReference>
<feature type="region of interest" description="Disordered" evidence="12">
    <location>
        <begin position="1"/>
        <end position="26"/>
    </location>
</feature>
<evidence type="ECO:0000256" key="7">
    <source>
        <dbReference type="ARBA" id="ARBA00022927"/>
    </source>
</evidence>
<dbReference type="Pfam" id="PF03177">
    <property type="entry name" value="Nucleoporin_C"/>
    <property type="match status" value="1"/>
</dbReference>
<evidence type="ECO:0000256" key="6">
    <source>
        <dbReference type="ARBA" id="ARBA00022816"/>
    </source>
</evidence>
<dbReference type="GO" id="GO:0051028">
    <property type="term" value="P:mRNA transport"/>
    <property type="evidence" value="ECO:0007669"/>
    <property type="project" value="UniProtKB-KW"/>
</dbReference>
<dbReference type="Gene3D" id="1.20.58.1780">
    <property type="match status" value="1"/>
</dbReference>
<feature type="domain" description="Nucleoporin Nup133/Nup155-like C-terminal" evidence="13">
    <location>
        <begin position="646"/>
        <end position="1310"/>
    </location>
</feature>
<evidence type="ECO:0000259" key="14">
    <source>
        <dbReference type="Pfam" id="PF08801"/>
    </source>
</evidence>
<feature type="region of interest" description="Disordered" evidence="12">
    <location>
        <begin position="408"/>
        <end position="427"/>
    </location>
</feature>
<keyword evidence="6" id="KW-0509">mRNA transport</keyword>
<accession>A0A9P9DKI4</accession>
<dbReference type="GO" id="GO:0000972">
    <property type="term" value="P:transcription-dependent tethering of RNA polymerase II gene DNA at nuclear periphery"/>
    <property type="evidence" value="ECO:0007669"/>
    <property type="project" value="TreeGrafter"/>
</dbReference>
<dbReference type="GO" id="GO:0006606">
    <property type="term" value="P:protein import into nucleus"/>
    <property type="evidence" value="ECO:0007669"/>
    <property type="project" value="TreeGrafter"/>
</dbReference>
<dbReference type="GO" id="GO:0031965">
    <property type="term" value="C:nuclear membrane"/>
    <property type="evidence" value="ECO:0007669"/>
    <property type="project" value="UniProtKB-SubCell"/>
</dbReference>
<evidence type="ECO:0000256" key="8">
    <source>
        <dbReference type="ARBA" id="ARBA00023010"/>
    </source>
</evidence>
<dbReference type="PANTHER" id="PTHR10350">
    <property type="entry name" value="NUCLEAR PORE COMPLEX PROTEIN NUP155"/>
    <property type="match status" value="1"/>
</dbReference>
<dbReference type="InterPro" id="IPR042537">
    <property type="entry name" value="Nucleoporin_Nup155_C_2"/>
</dbReference>
<dbReference type="GO" id="GO:0036228">
    <property type="term" value="P:protein localization to nuclear inner membrane"/>
    <property type="evidence" value="ECO:0007669"/>
    <property type="project" value="TreeGrafter"/>
</dbReference>
<reference evidence="15" key="1">
    <citation type="journal article" date="2021" name="Nat. Commun.">
        <title>Genetic determinants of endophytism in the Arabidopsis root mycobiome.</title>
        <authorList>
            <person name="Mesny F."/>
            <person name="Miyauchi S."/>
            <person name="Thiergart T."/>
            <person name="Pickel B."/>
            <person name="Atanasova L."/>
            <person name="Karlsson M."/>
            <person name="Huettel B."/>
            <person name="Barry K.W."/>
            <person name="Haridas S."/>
            <person name="Chen C."/>
            <person name="Bauer D."/>
            <person name="Andreopoulos W."/>
            <person name="Pangilinan J."/>
            <person name="LaButti K."/>
            <person name="Riley R."/>
            <person name="Lipzen A."/>
            <person name="Clum A."/>
            <person name="Drula E."/>
            <person name="Henrissat B."/>
            <person name="Kohler A."/>
            <person name="Grigoriev I.V."/>
            <person name="Martin F.M."/>
            <person name="Hacquard S."/>
        </authorList>
    </citation>
    <scope>NUCLEOTIDE SEQUENCE</scope>
    <source>
        <strain evidence="15">MPI-CAGE-CH-0243</strain>
    </source>
</reference>
<dbReference type="EMBL" id="JAGMWT010000010">
    <property type="protein sequence ID" value="KAH7120943.1"/>
    <property type="molecule type" value="Genomic_DNA"/>
</dbReference>
<keyword evidence="8" id="KW-0811">Translocation</keyword>
<sequence length="1372" mass="153431">MSLPPTTPQRAGPGAFVNTPAPNRPGLNRNVSMQGQQIAPAAPAVTAPSYTPIERAARTINEMLEKDRRFRDVESVMGQGMSGEYDIAEHQAWTPFQKLRTYEIPERIFEQVNQVNISTSMGLFAEINHAWVAVDNQLYLWDYTAPNPQLVGFEEQPHVIASVKLVKPRKNVFLKTISHLLVIATVSEIFLIGVETQRGPEGVHTIQLYRTGFQCSIRGLTVSTIAGSDKTGRIFFGDGRDSEDVYELNYQPEEKWFSSKCSKTNHVKRSINVSLAPFFSTPKRDYIVQMEVDDTRNVLYTLSSDSTIRVFYIRTVTKLDLVIAKTIHQIRSMCIHFVHQSELLGTNMKITSITPISATEAGQLSLLATTSTGLRIFLSTTTSGGYHIDSPSEPNSMQVKHIRFPPPEGRRVQQTQTPSNQLQPYQTSAEVDYDSRNLTTTTSAYRYAPGSFFCFVKASNDQGNDILFASAPHIGKINQDYSGSARFFETAQTVALGGIVQDVGLVSAPFAAADKPLGFGNELAVQFDKPQAEFAIMTHNGIETVRRRRLVDTFAAIIKYGGGSEGIEGDIRKLSHQYGMRELTSAALAVACGQGSDIGPDSRVAKISDPDVLEYARKTFTDFGGKATLSENVPMEGITVDNVIASPRHDGIAMYITRLVRSIWDSPIIKENKTPNGSVLEQNHSTAKLQEIQRALVNLQRFLHENKQFIDGLGGPEALGRASSRQAEVELQGENRALTSLVQLINNIVEGIAFALVLFDERLEDILALLPADSRAKVLQLTYQGLFSVNQGKDLGKDLVKAIVNRNIMKGSNVETVAEGLRRKCGSFCSHDDVIIFRAQENLKKAGDAGGNVDQARVQLNDSLALFEQVAKSLGQENLTAAVSRYIELQFYAGAIRLALKAAQAIDRGNKALSWIKEQKPTPDAREKSYLARTAYYDLIFQVIEAVEQAASNQVESQNGVLSQIGRRKLEAYNEINESEDEVFQFYLFDWYLSQGWQDRLLGSSSTYVPEYLQQNSSSNVAQADLLSRYYTIHQEFLSAAEVQFELATSDLPLSLEKRIEYLSRAKANASTRKTGFSDIGARNRQSRQELLRNINDHLDIANIQDDVLQKFVSDQRWIDPVRKQEMTTELNGKIMDLTKLYVDFVDKAGYYDISLLIFQAADHRDLSNVRSTWTNFIDASHHNAMELGHSSPWEVIASDVVRIGRRLNKDENIFPVNIVLQLLLQYYIQSYTPEGNTNLNANREAIRCSNFTWPIDVFIDLDIAFEGLLSTLEALWYAQERPFQGAARKSLVKWIIYTVEQWYKLSNQEGLIFGGEDNAAGIAEVLRVVIASDLLNRRDADDREWLERARVITQEVDAAVRSVSRRSIRGL</sequence>
<keyword evidence="16" id="KW-1185">Reference proteome</keyword>
<evidence type="ECO:0000256" key="4">
    <source>
        <dbReference type="ARBA" id="ARBA00007373"/>
    </source>
</evidence>
<evidence type="ECO:0000256" key="2">
    <source>
        <dbReference type="ARBA" id="ARBA00004567"/>
    </source>
</evidence>
<dbReference type="GO" id="GO:0051292">
    <property type="term" value="P:nuclear pore complex assembly"/>
    <property type="evidence" value="ECO:0007669"/>
    <property type="project" value="UniProtKB-ARBA"/>
</dbReference>
<evidence type="ECO:0000256" key="12">
    <source>
        <dbReference type="SAM" id="MobiDB-lite"/>
    </source>
</evidence>
<evidence type="ECO:0000256" key="10">
    <source>
        <dbReference type="ARBA" id="ARBA00023136"/>
    </source>
</evidence>
<evidence type="ECO:0000313" key="15">
    <source>
        <dbReference type="EMBL" id="KAH7120943.1"/>
    </source>
</evidence>
<dbReference type="GO" id="GO:0044611">
    <property type="term" value="C:nuclear pore inner ring"/>
    <property type="evidence" value="ECO:0007669"/>
    <property type="project" value="TreeGrafter"/>
</dbReference>
<organism evidence="15 16">
    <name type="scientific">Dendryphion nanum</name>
    <dbReference type="NCBI Taxonomy" id="256645"/>
    <lineage>
        <taxon>Eukaryota</taxon>
        <taxon>Fungi</taxon>
        <taxon>Dikarya</taxon>
        <taxon>Ascomycota</taxon>
        <taxon>Pezizomycotina</taxon>
        <taxon>Dothideomycetes</taxon>
        <taxon>Pleosporomycetidae</taxon>
        <taxon>Pleosporales</taxon>
        <taxon>Torulaceae</taxon>
        <taxon>Dendryphion</taxon>
    </lineage>
</organism>
<dbReference type="GO" id="GO:0017056">
    <property type="term" value="F:structural constituent of nuclear pore"/>
    <property type="evidence" value="ECO:0007669"/>
    <property type="project" value="InterPro"/>
</dbReference>
<dbReference type="FunFam" id="1.25.40.440:FF:000001">
    <property type="entry name" value="Nuclear pore complex subunit"/>
    <property type="match status" value="1"/>
</dbReference>
<dbReference type="GO" id="GO:0006405">
    <property type="term" value="P:RNA export from nucleus"/>
    <property type="evidence" value="ECO:0007669"/>
    <property type="project" value="TreeGrafter"/>
</dbReference>
<dbReference type="Proteomes" id="UP000700596">
    <property type="component" value="Unassembled WGS sequence"/>
</dbReference>
<evidence type="ECO:0000313" key="16">
    <source>
        <dbReference type="Proteomes" id="UP000700596"/>
    </source>
</evidence>
<dbReference type="InterPro" id="IPR004870">
    <property type="entry name" value="Nucleoporin_Nup155"/>
</dbReference>
<dbReference type="Pfam" id="PF08801">
    <property type="entry name" value="Nucleoporin_N"/>
    <property type="match status" value="1"/>
</dbReference>
<dbReference type="InterPro" id="IPR036322">
    <property type="entry name" value="WD40_repeat_dom_sf"/>
</dbReference>
<dbReference type="Gene3D" id="1.20.120.1880">
    <property type="entry name" value="Nucleoporin, helical C-terminal domain"/>
    <property type="match status" value="1"/>
</dbReference>
<keyword evidence="10" id="KW-0472">Membrane</keyword>
<dbReference type="InterPro" id="IPR007187">
    <property type="entry name" value="Nucleoporin_Nup133/Nup155_C"/>
</dbReference>
<name>A0A9P9DKI4_9PLEO</name>
<evidence type="ECO:0000259" key="13">
    <source>
        <dbReference type="Pfam" id="PF03177"/>
    </source>
</evidence>
<comment type="subcellular location">
    <subcellularLocation>
        <location evidence="1">Nucleus membrane</location>
        <topology evidence="1">Peripheral membrane protein</topology>
        <orientation evidence="1">Cytoplasmic side</orientation>
    </subcellularLocation>
    <subcellularLocation>
        <location evidence="3">Nucleus membrane</location>
        <topology evidence="3">Peripheral membrane protein</topology>
        <orientation evidence="3">Nucleoplasmic side</orientation>
    </subcellularLocation>
    <subcellularLocation>
        <location evidence="2">Nucleus</location>
        <location evidence="2">Nuclear pore complex</location>
    </subcellularLocation>
</comment>
<keyword evidence="9" id="KW-0906">Nuclear pore complex</keyword>
<dbReference type="SUPFAM" id="SSF50978">
    <property type="entry name" value="WD40 repeat-like"/>
    <property type="match status" value="1"/>
</dbReference>
<dbReference type="InterPro" id="IPR014908">
    <property type="entry name" value="Nucleoporin_Nup133/Nup155_N"/>
</dbReference>
<evidence type="ECO:0000256" key="11">
    <source>
        <dbReference type="ARBA" id="ARBA00023242"/>
    </source>
</evidence>
<dbReference type="Gene3D" id="1.25.40.450">
    <property type="entry name" value="Nucleoporin, helical domain, N-terminal subdomain"/>
    <property type="match status" value="1"/>
</dbReference>
<dbReference type="InterPro" id="IPR042533">
    <property type="entry name" value="Nucleoporin_Nup155_C_1"/>
</dbReference>
<evidence type="ECO:0000256" key="1">
    <source>
        <dbReference type="ARBA" id="ARBA00004335"/>
    </source>
</evidence>
<evidence type="ECO:0000256" key="9">
    <source>
        <dbReference type="ARBA" id="ARBA00023132"/>
    </source>
</evidence>
<dbReference type="OrthoDB" id="338970at2759"/>
<evidence type="ECO:0000256" key="5">
    <source>
        <dbReference type="ARBA" id="ARBA00022448"/>
    </source>
</evidence>
<dbReference type="PANTHER" id="PTHR10350:SF6">
    <property type="entry name" value="NUCLEAR PORE COMPLEX PROTEIN NUP155"/>
    <property type="match status" value="1"/>
</dbReference>
<feature type="compositionally biased region" description="Polar residues" evidence="12">
    <location>
        <begin position="412"/>
        <end position="427"/>
    </location>
</feature>
<keyword evidence="5" id="KW-0813">Transport</keyword>
<evidence type="ECO:0000256" key="3">
    <source>
        <dbReference type="ARBA" id="ARBA00004620"/>
    </source>
</evidence>
<comment type="caution">
    <text evidence="15">The sequence shown here is derived from an EMBL/GenBank/DDBJ whole genome shotgun (WGS) entry which is preliminary data.</text>
</comment>
<proteinExistence type="inferred from homology"/>
<dbReference type="FunFam" id="1.25.40.450:FF:000002">
    <property type="entry name" value="Putative non-repetitive nucleoporin"/>
    <property type="match status" value="1"/>
</dbReference>
<keyword evidence="7" id="KW-0653">Protein transport</keyword>
<comment type="similarity">
    <text evidence="4">Belongs to the non-repetitive/WGA-negative nucleoporin family.</text>
</comment>
<keyword evidence="11" id="KW-0539">Nucleus</keyword>
<dbReference type="Gene3D" id="1.25.40.440">
    <property type="entry name" value="Nucleoporin, helical domain, central subdomain"/>
    <property type="match status" value="1"/>
</dbReference>